<gene>
    <name evidence="2" type="ORF">GTP44_03920</name>
</gene>
<evidence type="ECO:0000256" key="1">
    <source>
        <dbReference type="SAM" id="MobiDB-lite"/>
    </source>
</evidence>
<reference evidence="2 3" key="1">
    <citation type="submission" date="2019-12" db="EMBL/GenBank/DDBJ databases">
        <title>Novel species isolated from a subtropical stream in China.</title>
        <authorList>
            <person name="Lu H."/>
        </authorList>
    </citation>
    <scope>NUCLEOTIDE SEQUENCE [LARGE SCALE GENOMIC DNA]</scope>
    <source>
        <strain evidence="2 3">FT50W</strain>
    </source>
</reference>
<evidence type="ECO:0000313" key="3">
    <source>
        <dbReference type="Proteomes" id="UP000474565"/>
    </source>
</evidence>
<proteinExistence type="predicted"/>
<feature type="compositionally biased region" description="Polar residues" evidence="1">
    <location>
        <begin position="114"/>
        <end position="156"/>
    </location>
</feature>
<feature type="region of interest" description="Disordered" evidence="1">
    <location>
        <begin position="114"/>
        <end position="176"/>
    </location>
</feature>
<dbReference type="Pfam" id="PF07120">
    <property type="entry name" value="DUF1376"/>
    <property type="match status" value="1"/>
</dbReference>
<organism evidence="2 3">
    <name type="scientific">Duganella lactea</name>
    <dbReference type="NCBI Taxonomy" id="2692173"/>
    <lineage>
        <taxon>Bacteria</taxon>
        <taxon>Pseudomonadati</taxon>
        <taxon>Pseudomonadota</taxon>
        <taxon>Betaproteobacteria</taxon>
        <taxon>Burkholderiales</taxon>
        <taxon>Oxalobacteraceae</taxon>
        <taxon>Telluria group</taxon>
        <taxon>Duganella</taxon>
    </lineage>
</organism>
<dbReference type="RefSeq" id="WP_161018401.1">
    <property type="nucleotide sequence ID" value="NZ_WWCP01000002.1"/>
</dbReference>
<name>A0A6L8MKW2_9BURK</name>
<comment type="caution">
    <text evidence="2">The sequence shown here is derived from an EMBL/GenBank/DDBJ whole genome shotgun (WGS) entry which is preliminary data.</text>
</comment>
<protein>
    <submittedName>
        <fullName evidence="2">DUF1376 domain-containing protein</fullName>
    </submittedName>
</protein>
<dbReference type="AlphaFoldDB" id="A0A6L8MKW2"/>
<dbReference type="EMBL" id="WWCP01000002">
    <property type="protein sequence ID" value="MYM81105.1"/>
    <property type="molecule type" value="Genomic_DNA"/>
</dbReference>
<evidence type="ECO:0000313" key="2">
    <source>
        <dbReference type="EMBL" id="MYM81105.1"/>
    </source>
</evidence>
<dbReference type="InterPro" id="IPR010781">
    <property type="entry name" value="DUF1376"/>
</dbReference>
<dbReference type="Proteomes" id="UP000474565">
    <property type="component" value="Unassembled WGS sequence"/>
</dbReference>
<sequence length="282" mass="32278">MNHYPHHIGDFDRATRHLTRLERSVYRDMMDIYYDTEHPLTLDVDSLCRRIIARTNEERTAVEQVLNEFFTKTERGWMHFRCEEVIEDYRTNTSQKSAAGRASAAKREIKRQQMLNASSTGVATDVEQTLNGTPTNHKPITNNHIKTSSSEQSPDSQADADMGNGKAAKKPKHTPADEACAQWLFDRIRKGNPDHKPPNIGTWAGDVRLMRERDGRAHREICELFGWAQEDAFWRANILSPAKLREKWDQLTIKRGTPQKGQKHDNFATQDYRAGVGADGSF</sequence>
<accession>A0A6L8MKW2</accession>